<dbReference type="Proteomes" id="UP000322873">
    <property type="component" value="Unassembled WGS sequence"/>
</dbReference>
<organism evidence="1 2">
    <name type="scientific">Monilinia fructicola</name>
    <name type="common">Brown rot fungus</name>
    <name type="synonym">Ciboria fructicola</name>
    <dbReference type="NCBI Taxonomy" id="38448"/>
    <lineage>
        <taxon>Eukaryota</taxon>
        <taxon>Fungi</taxon>
        <taxon>Dikarya</taxon>
        <taxon>Ascomycota</taxon>
        <taxon>Pezizomycotina</taxon>
        <taxon>Leotiomycetes</taxon>
        <taxon>Helotiales</taxon>
        <taxon>Sclerotiniaceae</taxon>
        <taxon>Monilinia</taxon>
    </lineage>
</organism>
<name>A0A5M9K018_MONFR</name>
<dbReference type="AlphaFoldDB" id="A0A5M9K018"/>
<reference evidence="1 2" key="1">
    <citation type="submission" date="2019-06" db="EMBL/GenBank/DDBJ databases">
        <title>Genome Sequence of the Brown Rot Fungal Pathogen Monilinia fructicola.</title>
        <authorList>
            <person name="De Miccolis Angelini R.M."/>
            <person name="Landi L."/>
            <person name="Abate D."/>
            <person name="Pollastro S."/>
            <person name="Romanazzi G."/>
            <person name="Faretra F."/>
        </authorList>
    </citation>
    <scope>NUCLEOTIDE SEQUENCE [LARGE SCALE GENOMIC DNA]</scope>
    <source>
        <strain evidence="1 2">Mfrc123</strain>
    </source>
</reference>
<evidence type="ECO:0000313" key="1">
    <source>
        <dbReference type="EMBL" id="KAA8574113.1"/>
    </source>
</evidence>
<keyword evidence="2" id="KW-1185">Reference proteome</keyword>
<protein>
    <submittedName>
        <fullName evidence="1">Uncharacterized protein</fullName>
    </submittedName>
</protein>
<dbReference type="EMBL" id="VICG01000003">
    <property type="protein sequence ID" value="KAA8574113.1"/>
    <property type="molecule type" value="Genomic_DNA"/>
</dbReference>
<accession>A0A5M9K018</accession>
<proteinExistence type="predicted"/>
<evidence type="ECO:0000313" key="2">
    <source>
        <dbReference type="Proteomes" id="UP000322873"/>
    </source>
</evidence>
<gene>
    <name evidence="1" type="ORF">EYC84_005635</name>
</gene>
<sequence length="93" mass="10699">MGRIFPNVVAIQTANGRLNSFDREEAVEVGEMLSERITGMLGASKSYQRDLGWRPVEEEDNQRKGTRWDGRIDGRMDGWMDGWMEDGWMMDAV</sequence>
<comment type="caution">
    <text evidence="1">The sequence shown here is derived from an EMBL/GenBank/DDBJ whole genome shotgun (WGS) entry which is preliminary data.</text>
</comment>